<gene>
    <name evidence="10" type="ORF">I8752_00925</name>
</gene>
<feature type="compositionally biased region" description="Low complexity" evidence="9">
    <location>
        <begin position="389"/>
        <end position="401"/>
    </location>
</feature>
<dbReference type="SUPFAM" id="SSF56954">
    <property type="entry name" value="Outer membrane efflux proteins (OEP)"/>
    <property type="match status" value="1"/>
</dbReference>
<comment type="similarity">
    <text evidence="2">Belongs to the outer membrane factor (OMF) (TC 1.B.17) family.</text>
</comment>
<evidence type="ECO:0000313" key="10">
    <source>
        <dbReference type="EMBL" id="MBH8571610.1"/>
    </source>
</evidence>
<dbReference type="Proteomes" id="UP000662314">
    <property type="component" value="Unassembled WGS sequence"/>
</dbReference>
<evidence type="ECO:0000256" key="4">
    <source>
        <dbReference type="ARBA" id="ARBA00022452"/>
    </source>
</evidence>
<dbReference type="AlphaFoldDB" id="A0A8J7I1J1"/>
<evidence type="ECO:0000256" key="5">
    <source>
        <dbReference type="ARBA" id="ARBA00022692"/>
    </source>
</evidence>
<proteinExistence type="inferred from homology"/>
<feature type="coiled-coil region" evidence="8">
    <location>
        <begin position="434"/>
        <end position="493"/>
    </location>
</feature>
<dbReference type="Pfam" id="PF02321">
    <property type="entry name" value="OEP"/>
    <property type="match status" value="2"/>
</dbReference>
<keyword evidence="3" id="KW-0813">Transport</keyword>
<evidence type="ECO:0000256" key="6">
    <source>
        <dbReference type="ARBA" id="ARBA00023136"/>
    </source>
</evidence>
<evidence type="ECO:0000256" key="2">
    <source>
        <dbReference type="ARBA" id="ARBA00007613"/>
    </source>
</evidence>
<keyword evidence="5" id="KW-0812">Transmembrane</keyword>
<evidence type="ECO:0000256" key="8">
    <source>
        <dbReference type="SAM" id="Coils"/>
    </source>
</evidence>
<keyword evidence="4" id="KW-1134">Transmembrane beta strand</keyword>
<evidence type="ECO:0000256" key="3">
    <source>
        <dbReference type="ARBA" id="ARBA00022448"/>
    </source>
</evidence>
<accession>A0A8J7I1J1</accession>
<dbReference type="PANTHER" id="PTHR30026">
    <property type="entry name" value="OUTER MEMBRANE PROTEIN TOLC"/>
    <property type="match status" value="1"/>
</dbReference>
<comment type="subcellular location">
    <subcellularLocation>
        <location evidence="1">Cell outer membrane</location>
    </subcellularLocation>
</comment>
<comment type="caution">
    <text evidence="10">The sequence shown here is derived from an EMBL/GenBank/DDBJ whole genome shotgun (WGS) entry which is preliminary data.</text>
</comment>
<protein>
    <submittedName>
        <fullName evidence="10">TolC family protein</fullName>
    </submittedName>
</protein>
<dbReference type="EMBL" id="JAECZA010000001">
    <property type="protein sequence ID" value="MBH8571610.1"/>
    <property type="molecule type" value="Genomic_DNA"/>
</dbReference>
<organism evidence="10 11">
    <name type="scientific">Dendronalium phyllosphericum CENA369</name>
    <dbReference type="NCBI Taxonomy" id="1725256"/>
    <lineage>
        <taxon>Bacteria</taxon>
        <taxon>Bacillati</taxon>
        <taxon>Cyanobacteriota</taxon>
        <taxon>Cyanophyceae</taxon>
        <taxon>Nostocales</taxon>
        <taxon>Nostocaceae</taxon>
        <taxon>Dendronalium</taxon>
        <taxon>Dendronalium phyllosphericum</taxon>
    </lineage>
</organism>
<feature type="coiled-coil region" evidence="8">
    <location>
        <begin position="641"/>
        <end position="700"/>
    </location>
</feature>
<keyword evidence="6" id="KW-0472">Membrane</keyword>
<keyword evidence="8" id="KW-0175">Coiled coil</keyword>
<keyword evidence="11" id="KW-1185">Reference proteome</keyword>
<dbReference type="InterPro" id="IPR051906">
    <property type="entry name" value="TolC-like"/>
</dbReference>
<feature type="region of interest" description="Disordered" evidence="9">
    <location>
        <begin position="389"/>
        <end position="415"/>
    </location>
</feature>
<evidence type="ECO:0000313" key="11">
    <source>
        <dbReference type="Proteomes" id="UP000662314"/>
    </source>
</evidence>
<dbReference type="PANTHER" id="PTHR30026:SF21">
    <property type="entry name" value="SLR1270 PROTEIN"/>
    <property type="match status" value="1"/>
</dbReference>
<dbReference type="GO" id="GO:0015562">
    <property type="term" value="F:efflux transmembrane transporter activity"/>
    <property type="evidence" value="ECO:0007669"/>
    <property type="project" value="InterPro"/>
</dbReference>
<sequence>MKRQQLFHSFLPGVTVAVLTTQPALAKPMQVNSVQGISSFSILTSTDSQIVAGNIHTQLPNTTTKTLLSLVPNSGLQQLSIKNLSSKDDPVISPVNTGLSREQIPKKDDGRFLSLISALNSSQQPKQDTFTSNKKQRNLASSVQQSKKIVVPTFDSKNHSVRKATFSLSSLQQSAVPIKQPTTQLPIVLQTTLRKIGSAKLLEVENCSQEKGTSAALLLTAKACQHQNLSRQLVVENNTPTSDTTSTPAPAGSQLNPIQTETVTPVPTSPATTPTQPETVTPAPANPVVTPTQPGIVAPVPANRVQVPEKLNSNPNPLQFPTKPEEVTFQGTEPITLAQALELARRNNRDLQVSLLELQRSQAALREAQAALLPTVGISANITRSQDAATQLQLEQQEQQTGIPTPGDKPSTSFSGQAQLSYDLYTSGRRQASIRQAEEQVRFYELAVESQSEEIRLNVTTDYYNLQQTDEQVRIAQSAVENAQASLRDAQALERAGVGTRFDVLRSQVNLANSQQDLTNAISQQQIARRQLATRIGTAQSLNISAADPVQLAGLWNQTLEQSIILAFQNRPELQQQLAQRNINEQQRRQALANLGPQISLVASYNLLDQFNDNVNVTDGYSLAVRANLNLYDGGASRARAAQAKANIAIAETQFAEQRNQIRFQVEQAFSNQQSNLENVQTANTALEQAREALRLARLRFQAGVGTQTDVINSENDLTRAEGNRVTAILDYNRALAQLQRSVTSRALP</sequence>
<reference evidence="10 11" key="1">
    <citation type="journal article" date="2021" name="Int. J. Syst. Evol. Microbiol.">
        <title>Amazonocrinis nigriterrae gen. nov., sp. nov., Atlanticothrix silvestris gen. nov., sp. nov. and Dendronalium phyllosphericum gen. nov., sp. nov., nostocacean cyanobacteria from Brazilian environments.</title>
        <authorList>
            <person name="Alvarenga D.O."/>
            <person name="Andreote A.P.D."/>
            <person name="Branco L.H.Z."/>
            <person name="Delbaje E."/>
            <person name="Cruz R.B."/>
            <person name="Varani A.M."/>
            <person name="Fiore M.F."/>
        </authorList>
    </citation>
    <scope>NUCLEOTIDE SEQUENCE [LARGE SCALE GENOMIC DNA]</scope>
    <source>
        <strain evidence="10 11">CENA369</strain>
    </source>
</reference>
<evidence type="ECO:0000256" key="1">
    <source>
        <dbReference type="ARBA" id="ARBA00004442"/>
    </source>
</evidence>
<dbReference type="GO" id="GO:1990281">
    <property type="term" value="C:efflux pump complex"/>
    <property type="evidence" value="ECO:0007669"/>
    <property type="project" value="TreeGrafter"/>
</dbReference>
<dbReference type="Gene3D" id="1.20.1600.10">
    <property type="entry name" value="Outer membrane efflux proteins (OEP)"/>
    <property type="match status" value="1"/>
</dbReference>
<dbReference type="GO" id="GO:0015288">
    <property type="term" value="F:porin activity"/>
    <property type="evidence" value="ECO:0007669"/>
    <property type="project" value="TreeGrafter"/>
</dbReference>
<dbReference type="GO" id="GO:0009279">
    <property type="term" value="C:cell outer membrane"/>
    <property type="evidence" value="ECO:0007669"/>
    <property type="project" value="UniProtKB-SubCell"/>
</dbReference>
<dbReference type="RefSeq" id="WP_214430435.1">
    <property type="nucleotide sequence ID" value="NZ_CAWPUQ010000001.1"/>
</dbReference>
<name>A0A8J7I1J1_9NOST</name>
<feature type="compositionally biased region" description="Low complexity" evidence="9">
    <location>
        <begin position="259"/>
        <end position="288"/>
    </location>
</feature>
<evidence type="ECO:0000256" key="7">
    <source>
        <dbReference type="ARBA" id="ARBA00023237"/>
    </source>
</evidence>
<dbReference type="InterPro" id="IPR003423">
    <property type="entry name" value="OMP_efflux"/>
</dbReference>
<keyword evidence="7" id="KW-0998">Cell outer membrane</keyword>
<evidence type="ECO:0000256" key="9">
    <source>
        <dbReference type="SAM" id="MobiDB-lite"/>
    </source>
</evidence>
<feature type="compositionally biased region" description="Low complexity" evidence="9">
    <location>
        <begin position="239"/>
        <end position="251"/>
    </location>
</feature>
<feature type="region of interest" description="Disordered" evidence="9">
    <location>
        <begin position="238"/>
        <end position="288"/>
    </location>
</feature>